<evidence type="ECO:0000259" key="5">
    <source>
        <dbReference type="PROSITE" id="PS50995"/>
    </source>
</evidence>
<dbReference type="Proteomes" id="UP001447516">
    <property type="component" value="Unassembled WGS sequence"/>
</dbReference>
<dbReference type="SMART" id="SM00347">
    <property type="entry name" value="HTH_MARR"/>
    <property type="match status" value="1"/>
</dbReference>
<dbReference type="RefSeq" id="WP_346224448.1">
    <property type="nucleotide sequence ID" value="NZ_JBDJAW010000002.1"/>
</dbReference>
<evidence type="ECO:0000256" key="2">
    <source>
        <dbReference type="ARBA" id="ARBA00023125"/>
    </source>
</evidence>
<evidence type="ECO:0000313" key="7">
    <source>
        <dbReference type="Proteomes" id="UP001447516"/>
    </source>
</evidence>
<dbReference type="SUPFAM" id="SSF46785">
    <property type="entry name" value="Winged helix' DNA-binding domain"/>
    <property type="match status" value="1"/>
</dbReference>
<keyword evidence="1" id="KW-0805">Transcription regulation</keyword>
<feature type="region of interest" description="Disordered" evidence="4">
    <location>
        <begin position="94"/>
        <end position="113"/>
    </location>
</feature>
<keyword evidence="3" id="KW-0804">Transcription</keyword>
<dbReference type="Pfam" id="PF01047">
    <property type="entry name" value="MarR"/>
    <property type="match status" value="1"/>
</dbReference>
<keyword evidence="2" id="KW-0238">DNA-binding</keyword>
<accession>A0ABV0AFE8</accession>
<feature type="domain" description="HTH marR-type" evidence="5">
    <location>
        <begin position="20"/>
        <end position="152"/>
    </location>
</feature>
<dbReference type="PANTHER" id="PTHR42756:SF1">
    <property type="entry name" value="TRANSCRIPTIONAL REPRESSOR OF EMRAB OPERON"/>
    <property type="match status" value="1"/>
</dbReference>
<dbReference type="EMBL" id="JBDJAW010000002">
    <property type="protein sequence ID" value="MEN3534070.1"/>
    <property type="molecule type" value="Genomic_DNA"/>
</dbReference>
<dbReference type="PANTHER" id="PTHR42756">
    <property type="entry name" value="TRANSCRIPTIONAL REGULATOR, MARR"/>
    <property type="match status" value="1"/>
</dbReference>
<proteinExistence type="predicted"/>
<dbReference type="PROSITE" id="PS50995">
    <property type="entry name" value="HTH_MARR_2"/>
    <property type="match status" value="1"/>
</dbReference>
<evidence type="ECO:0000313" key="6">
    <source>
        <dbReference type="EMBL" id="MEN3534070.1"/>
    </source>
</evidence>
<evidence type="ECO:0000256" key="4">
    <source>
        <dbReference type="SAM" id="MobiDB-lite"/>
    </source>
</evidence>
<protein>
    <submittedName>
        <fullName evidence="6">MarR family transcriptional regulator</fullName>
    </submittedName>
</protein>
<dbReference type="InterPro" id="IPR036388">
    <property type="entry name" value="WH-like_DNA-bd_sf"/>
</dbReference>
<feature type="region of interest" description="Disordered" evidence="4">
    <location>
        <begin position="157"/>
        <end position="190"/>
    </location>
</feature>
<organism evidence="6 7">
    <name type="scientific">Microbispora maris</name>
    <dbReference type="NCBI Taxonomy" id="3144104"/>
    <lineage>
        <taxon>Bacteria</taxon>
        <taxon>Bacillati</taxon>
        <taxon>Actinomycetota</taxon>
        <taxon>Actinomycetes</taxon>
        <taxon>Streptosporangiales</taxon>
        <taxon>Streptosporangiaceae</taxon>
        <taxon>Microbispora</taxon>
    </lineage>
</organism>
<dbReference type="InterPro" id="IPR000835">
    <property type="entry name" value="HTH_MarR-typ"/>
</dbReference>
<dbReference type="PRINTS" id="PR00598">
    <property type="entry name" value="HTHMARR"/>
</dbReference>
<dbReference type="InterPro" id="IPR036390">
    <property type="entry name" value="WH_DNA-bd_sf"/>
</dbReference>
<sequence length="190" mass="20022">MMDALTGDAGACGVPQGEGSDSLSCLMAQAALGHRVLLAAMLAEIGLYPGQDRVLGTLWENGPMSQNKLAAALGIDMSTMTKSLQRLERSGLVSRAPSPANRRVSVVSTTPKGDALRPEIRRVEEELHRRMSDGLTPEEVETLRSLLAVVTRNTCREVARSQPAMPSSAPSSKPSSKPSSAPTEAAAASR</sequence>
<comment type="caution">
    <text evidence="6">The sequence shown here is derived from an EMBL/GenBank/DDBJ whole genome shotgun (WGS) entry which is preliminary data.</text>
</comment>
<keyword evidence="7" id="KW-1185">Reference proteome</keyword>
<gene>
    <name evidence="6" type="ORF">AAH991_03065</name>
</gene>
<name>A0ABV0AFE8_9ACTN</name>
<dbReference type="Gene3D" id="1.10.10.10">
    <property type="entry name" value="Winged helix-like DNA-binding domain superfamily/Winged helix DNA-binding domain"/>
    <property type="match status" value="1"/>
</dbReference>
<feature type="compositionally biased region" description="Low complexity" evidence="4">
    <location>
        <begin position="160"/>
        <end position="190"/>
    </location>
</feature>
<reference evidence="6 7" key="1">
    <citation type="submission" date="2024-05" db="EMBL/GenBank/DDBJ databases">
        <title>Microbispora sp.ZYX-F-249.</title>
        <authorList>
            <person name="Xie H."/>
        </authorList>
    </citation>
    <scope>NUCLEOTIDE SEQUENCE [LARGE SCALE GENOMIC DNA]</scope>
    <source>
        <strain evidence="6 7">ZYX-F-249</strain>
    </source>
</reference>
<dbReference type="PROSITE" id="PS01117">
    <property type="entry name" value="HTH_MARR_1"/>
    <property type="match status" value="1"/>
</dbReference>
<evidence type="ECO:0000256" key="1">
    <source>
        <dbReference type="ARBA" id="ARBA00023015"/>
    </source>
</evidence>
<dbReference type="InterPro" id="IPR023187">
    <property type="entry name" value="Tscrpt_reg_MarR-type_CS"/>
</dbReference>
<evidence type="ECO:0000256" key="3">
    <source>
        <dbReference type="ARBA" id="ARBA00023163"/>
    </source>
</evidence>